<dbReference type="GO" id="GO:0006935">
    <property type="term" value="P:chemotaxis"/>
    <property type="evidence" value="ECO:0007669"/>
    <property type="project" value="InterPro"/>
</dbReference>
<dbReference type="AlphaFoldDB" id="A0A857J0L5"/>
<dbReference type="RefSeq" id="WP_160550247.1">
    <property type="nucleotide sequence ID" value="NZ_CP047650.1"/>
</dbReference>
<dbReference type="InterPro" id="IPR003660">
    <property type="entry name" value="HAMP_dom"/>
</dbReference>
<name>A0A857J0L5_9BURK</name>
<dbReference type="PANTHER" id="PTHR43531:SF14">
    <property type="entry name" value="METHYL-ACCEPTING CHEMOTAXIS PROTEIN I-RELATED"/>
    <property type="match status" value="1"/>
</dbReference>
<dbReference type="Pfam" id="PF00015">
    <property type="entry name" value="MCPsignal"/>
    <property type="match status" value="1"/>
</dbReference>
<dbReference type="PANTHER" id="PTHR43531">
    <property type="entry name" value="PROTEIN ICFG"/>
    <property type="match status" value="1"/>
</dbReference>
<evidence type="ECO:0000256" key="1">
    <source>
        <dbReference type="ARBA" id="ARBA00004370"/>
    </source>
</evidence>
<organism evidence="9 10">
    <name type="scientific">Xylophilus rhododendri</name>
    <dbReference type="NCBI Taxonomy" id="2697032"/>
    <lineage>
        <taxon>Bacteria</taxon>
        <taxon>Pseudomonadati</taxon>
        <taxon>Pseudomonadota</taxon>
        <taxon>Betaproteobacteria</taxon>
        <taxon>Burkholderiales</taxon>
        <taxon>Xylophilus</taxon>
    </lineage>
</organism>
<dbReference type="GO" id="GO:0005886">
    <property type="term" value="C:plasma membrane"/>
    <property type="evidence" value="ECO:0007669"/>
    <property type="project" value="TreeGrafter"/>
</dbReference>
<dbReference type="Pfam" id="PF00672">
    <property type="entry name" value="HAMP"/>
    <property type="match status" value="1"/>
</dbReference>
<feature type="transmembrane region" description="Helical" evidence="6">
    <location>
        <begin position="189"/>
        <end position="209"/>
    </location>
</feature>
<proteinExistence type="inferred from homology"/>
<dbReference type="InterPro" id="IPR004089">
    <property type="entry name" value="MCPsignal_dom"/>
</dbReference>
<comment type="subcellular location">
    <subcellularLocation>
        <location evidence="1">Membrane</location>
    </subcellularLocation>
</comment>
<feature type="region of interest" description="Disordered" evidence="5">
    <location>
        <begin position="517"/>
        <end position="567"/>
    </location>
</feature>
<keyword evidence="2" id="KW-0488">Methylation</keyword>
<protein>
    <submittedName>
        <fullName evidence="9">HAMP domain-containing protein</fullName>
    </submittedName>
</protein>
<keyword evidence="6" id="KW-0472">Membrane</keyword>
<dbReference type="InterPro" id="IPR051310">
    <property type="entry name" value="MCP_chemotaxis"/>
</dbReference>
<dbReference type="SUPFAM" id="SSF58104">
    <property type="entry name" value="Methyl-accepting chemotaxis protein (MCP) signaling domain"/>
    <property type="match status" value="1"/>
</dbReference>
<dbReference type="GO" id="GO:0007165">
    <property type="term" value="P:signal transduction"/>
    <property type="evidence" value="ECO:0007669"/>
    <property type="project" value="UniProtKB-KW"/>
</dbReference>
<dbReference type="PROSITE" id="PS50885">
    <property type="entry name" value="HAMP"/>
    <property type="match status" value="1"/>
</dbReference>
<feature type="compositionally biased region" description="Polar residues" evidence="5">
    <location>
        <begin position="306"/>
        <end position="329"/>
    </location>
</feature>
<reference evidence="9 10" key="1">
    <citation type="submission" date="2020-01" db="EMBL/GenBank/DDBJ databases">
        <title>Genome sequencing of strain KACC 21265.</title>
        <authorList>
            <person name="Heo J."/>
            <person name="Kim S.-J."/>
            <person name="Kim J.-S."/>
            <person name="Hong S.-B."/>
            <person name="Kwon S.-W."/>
        </authorList>
    </citation>
    <scope>NUCLEOTIDE SEQUENCE [LARGE SCALE GENOMIC DNA]</scope>
    <source>
        <strain evidence="9 10">KACC 21265</strain>
    </source>
</reference>
<dbReference type="Pfam" id="PF12729">
    <property type="entry name" value="4HB_MCP_1"/>
    <property type="match status" value="1"/>
</dbReference>
<gene>
    <name evidence="9" type="ORF">GT347_01210</name>
</gene>
<evidence type="ECO:0000256" key="2">
    <source>
        <dbReference type="ARBA" id="ARBA00022481"/>
    </source>
</evidence>
<dbReference type="EMBL" id="CP047650">
    <property type="protein sequence ID" value="QHI96729.1"/>
    <property type="molecule type" value="Genomic_DNA"/>
</dbReference>
<accession>A0A857J0L5</accession>
<dbReference type="InterPro" id="IPR024478">
    <property type="entry name" value="HlyB_4HB_MCP"/>
</dbReference>
<dbReference type="PROSITE" id="PS50111">
    <property type="entry name" value="CHEMOTAXIS_TRANSDUC_2"/>
    <property type="match status" value="1"/>
</dbReference>
<dbReference type="CDD" id="cd11386">
    <property type="entry name" value="MCP_signal"/>
    <property type="match status" value="1"/>
</dbReference>
<evidence type="ECO:0000313" key="9">
    <source>
        <dbReference type="EMBL" id="QHI96729.1"/>
    </source>
</evidence>
<keyword evidence="6" id="KW-0812">Transmembrane</keyword>
<evidence type="ECO:0000313" key="10">
    <source>
        <dbReference type="Proteomes" id="UP000464787"/>
    </source>
</evidence>
<dbReference type="Gene3D" id="1.10.287.950">
    <property type="entry name" value="Methyl-accepting chemotaxis protein"/>
    <property type="match status" value="1"/>
</dbReference>
<feature type="region of interest" description="Disordered" evidence="5">
    <location>
        <begin position="304"/>
        <end position="337"/>
    </location>
</feature>
<sequence length="567" mass="59809">MHHKNFRLGTKLSLAFGFITLLTVLLSGIAWAQLRSLHDASEAIATNWLPSVQAIGDMRVAANRARRTESEVFLPATAEVGERFRAELASRMEAFAQSEKVYVPMITPGEEARLYAAFKDKQDRYVQTQKKLLAMPATDRDAMAAAFLGESEKSFDDMTATLGELAVLNRKGADAAEQDGLAAFSSAQITLAIFSLAIVLIAAALSVVITRLITHPMKRAVAVAQAVSQGDLTLTVDTSGKDETAQLMVALMEMRHSLQLVVATVRSNSESVASASLQIAQGNSDLSGRTEQQASALEETAASMEELSSTVRNNADSAQKASELATGTSREARHSGESVEALVKTMKTIDDASRHIAEIIGVIDGIAFQTNILALNAAVEAARAGEQGRGFAVVATEVRSLAKRSADAAKQIKDLIQTSEGRVKEGSDQAAKVGTAMSNVVTAIERVATLVEEISTATREQSAGIAQVGEAISQMDQTTQQNAALVEESAAAAASLKQQAEQLVGSVAVFKLDGGTAAPRHASPQPQVAAPGTSSPARAPVQAARKSLAAPQPKARELATADDWSSF</sequence>
<dbReference type="KEGG" id="xyk:GT347_01210"/>
<dbReference type="PRINTS" id="PR00260">
    <property type="entry name" value="CHEMTRNSDUCR"/>
</dbReference>
<evidence type="ECO:0000256" key="3">
    <source>
        <dbReference type="ARBA" id="ARBA00029447"/>
    </source>
</evidence>
<evidence type="ECO:0000256" key="4">
    <source>
        <dbReference type="PROSITE-ProRule" id="PRU00284"/>
    </source>
</evidence>
<dbReference type="SMART" id="SM00304">
    <property type="entry name" value="HAMP"/>
    <property type="match status" value="1"/>
</dbReference>
<evidence type="ECO:0000259" key="8">
    <source>
        <dbReference type="PROSITE" id="PS50885"/>
    </source>
</evidence>
<dbReference type="InterPro" id="IPR004090">
    <property type="entry name" value="Chemotax_Me-accpt_rcpt"/>
</dbReference>
<comment type="similarity">
    <text evidence="3">Belongs to the methyl-accepting chemotaxis (MCP) protein family.</text>
</comment>
<dbReference type="Proteomes" id="UP000464787">
    <property type="component" value="Chromosome"/>
</dbReference>
<evidence type="ECO:0000256" key="5">
    <source>
        <dbReference type="SAM" id="MobiDB-lite"/>
    </source>
</evidence>
<keyword evidence="4" id="KW-0807">Transducer</keyword>
<evidence type="ECO:0000259" key="7">
    <source>
        <dbReference type="PROSITE" id="PS50111"/>
    </source>
</evidence>
<feature type="domain" description="Methyl-accepting transducer" evidence="7">
    <location>
        <begin position="268"/>
        <end position="497"/>
    </location>
</feature>
<dbReference type="GO" id="GO:0004888">
    <property type="term" value="F:transmembrane signaling receptor activity"/>
    <property type="evidence" value="ECO:0007669"/>
    <property type="project" value="InterPro"/>
</dbReference>
<feature type="domain" description="HAMP" evidence="8">
    <location>
        <begin position="211"/>
        <end position="263"/>
    </location>
</feature>
<evidence type="ECO:0000256" key="6">
    <source>
        <dbReference type="SAM" id="Phobius"/>
    </source>
</evidence>
<keyword evidence="6" id="KW-1133">Transmembrane helix</keyword>
<dbReference type="CDD" id="cd06225">
    <property type="entry name" value="HAMP"/>
    <property type="match status" value="1"/>
</dbReference>
<dbReference type="FunFam" id="1.10.287.950:FF:000001">
    <property type="entry name" value="Methyl-accepting chemotaxis sensory transducer"/>
    <property type="match status" value="1"/>
</dbReference>
<dbReference type="SMART" id="SM00283">
    <property type="entry name" value="MA"/>
    <property type="match status" value="1"/>
</dbReference>
<keyword evidence="10" id="KW-1185">Reference proteome</keyword>